<name>A0A1J7BYA9_FLAJO</name>
<organism evidence="9 10">
    <name type="scientific">Flavobacterium johnsoniae</name>
    <name type="common">Cytophaga johnsonae</name>
    <dbReference type="NCBI Taxonomy" id="986"/>
    <lineage>
        <taxon>Bacteria</taxon>
        <taxon>Pseudomonadati</taxon>
        <taxon>Bacteroidota</taxon>
        <taxon>Flavobacteriia</taxon>
        <taxon>Flavobacteriales</taxon>
        <taxon>Flavobacteriaceae</taxon>
        <taxon>Flavobacterium</taxon>
    </lineage>
</organism>
<evidence type="ECO:0000256" key="2">
    <source>
        <dbReference type="ARBA" id="ARBA00006275"/>
    </source>
</evidence>
<reference evidence="9 10" key="1">
    <citation type="submission" date="2016-10" db="EMBL/GenBank/DDBJ databases">
        <title>Draft Genome Sequence of Rhizobacteria Flavobacterium johnsoniae CI04.</title>
        <authorList>
            <person name="Bravo J.I."/>
            <person name="Lozano G.L."/>
            <person name="Handelsman J."/>
        </authorList>
    </citation>
    <scope>NUCLEOTIDE SEQUENCE [LARGE SCALE GENOMIC DNA]</scope>
    <source>
        <strain evidence="9 10">CI04</strain>
    </source>
</reference>
<evidence type="ECO:0000256" key="4">
    <source>
        <dbReference type="ARBA" id="ARBA00023136"/>
    </source>
</evidence>
<dbReference type="InterPro" id="IPR012944">
    <property type="entry name" value="SusD_RagB_dom"/>
</dbReference>
<dbReference type="OrthoDB" id="5694214at2"/>
<evidence type="ECO:0000259" key="7">
    <source>
        <dbReference type="Pfam" id="PF07980"/>
    </source>
</evidence>
<dbReference type="Gene3D" id="1.25.40.390">
    <property type="match status" value="1"/>
</dbReference>
<evidence type="ECO:0000256" key="5">
    <source>
        <dbReference type="ARBA" id="ARBA00023237"/>
    </source>
</evidence>
<dbReference type="GO" id="GO:0009279">
    <property type="term" value="C:cell outer membrane"/>
    <property type="evidence" value="ECO:0007669"/>
    <property type="project" value="UniProtKB-SubCell"/>
</dbReference>
<keyword evidence="10" id="KW-1185">Reference proteome</keyword>
<dbReference type="Pfam" id="PF07980">
    <property type="entry name" value="SusD_RagB"/>
    <property type="match status" value="1"/>
</dbReference>
<dbReference type="InterPro" id="IPR011990">
    <property type="entry name" value="TPR-like_helical_dom_sf"/>
</dbReference>
<keyword evidence="3 6" id="KW-0732">Signal</keyword>
<keyword evidence="4" id="KW-0472">Membrane</keyword>
<keyword evidence="5" id="KW-0998">Cell outer membrane</keyword>
<evidence type="ECO:0000313" key="10">
    <source>
        <dbReference type="Proteomes" id="UP000182826"/>
    </source>
</evidence>
<comment type="caution">
    <text evidence="9">The sequence shown here is derived from an EMBL/GenBank/DDBJ whole genome shotgun (WGS) entry which is preliminary data.</text>
</comment>
<dbReference type="PROSITE" id="PS51257">
    <property type="entry name" value="PROKAR_LIPOPROTEIN"/>
    <property type="match status" value="1"/>
</dbReference>
<dbReference type="InterPro" id="IPR033985">
    <property type="entry name" value="SusD-like_N"/>
</dbReference>
<gene>
    <name evidence="9" type="ORF">BKM63_00025</name>
</gene>
<accession>A0A1J7BYA9</accession>
<comment type="subcellular location">
    <subcellularLocation>
        <location evidence="1">Cell outer membrane</location>
    </subcellularLocation>
</comment>
<evidence type="ECO:0000256" key="1">
    <source>
        <dbReference type="ARBA" id="ARBA00004442"/>
    </source>
</evidence>
<feature type="signal peptide" evidence="6">
    <location>
        <begin position="1"/>
        <end position="23"/>
    </location>
</feature>
<evidence type="ECO:0000313" key="9">
    <source>
        <dbReference type="EMBL" id="OIV43630.1"/>
    </source>
</evidence>
<sequence length="577" mass="64746">MKKSYIKSRFLLLFAVAATSMTAVSCSDYLTDDPADKFTNENFWQSEDNVKTFSWLNYDTFYGYGNGTTIGLSFFYYHGSDYRVDDNLSAFTFYQMPITAATTNVYSWNEYYTLIRRCNLMLDKIPSVPMSQEKKNHYTGVAKFFRAYTYFRLVQKFGDVPYTDKFLAQGDPEVYAPAMPRAQVIDKVIAELEEAANLMLVADDKNVTVNKYTAYAALSNACLYEGTYRKYHLGQDGSAYLNKAKTASLAIMNNPSYKLNADWKGLYNSVELLGNTEVILAKRYLTNVIMHSLQNYTNTSTIQYGLTKWAADSYVTTNGLPIQQAGNAQFTGDDNVTKTFANRDPRFGKTVNPANYGYKGKPFGTTALVSMSGYVFELYNNPATTGPDVTTGGRNYTDAPLFTLSEVYLNYAEACAELGNATNNDLDISINKVRIRAGIAPLTTDGVTASAGGVQINDPRRTSALEQLTGVVNPLIWEVRRERQIEFMSWTTLRQADIYRWKKGDYLDTNKNPDVNLGARIGTPVGTQTVVDANGYVKIYPASTRTFEPKHYLMNIPTNDIDLYKAQGVELKQNPGW</sequence>
<dbReference type="AlphaFoldDB" id="A0A1J7BYA9"/>
<evidence type="ECO:0000256" key="3">
    <source>
        <dbReference type="ARBA" id="ARBA00022729"/>
    </source>
</evidence>
<proteinExistence type="inferred from homology"/>
<evidence type="ECO:0000259" key="8">
    <source>
        <dbReference type="Pfam" id="PF14322"/>
    </source>
</evidence>
<feature type="domain" description="RagB/SusD" evidence="7">
    <location>
        <begin position="294"/>
        <end position="577"/>
    </location>
</feature>
<evidence type="ECO:0000256" key="6">
    <source>
        <dbReference type="SAM" id="SignalP"/>
    </source>
</evidence>
<feature type="domain" description="SusD-like N-terminal" evidence="8">
    <location>
        <begin position="82"/>
        <end position="220"/>
    </location>
</feature>
<dbReference type="RefSeq" id="WP_071634564.1">
    <property type="nucleotide sequence ID" value="NZ_MLFK01000001.1"/>
</dbReference>
<comment type="similarity">
    <text evidence="2">Belongs to the SusD family.</text>
</comment>
<dbReference type="Pfam" id="PF14322">
    <property type="entry name" value="SusD-like_3"/>
    <property type="match status" value="1"/>
</dbReference>
<feature type="chain" id="PRO_5009643828" evidence="6">
    <location>
        <begin position="24"/>
        <end position="577"/>
    </location>
</feature>
<dbReference type="EMBL" id="MLFK01000001">
    <property type="protein sequence ID" value="OIV43630.1"/>
    <property type="molecule type" value="Genomic_DNA"/>
</dbReference>
<protein>
    <submittedName>
        <fullName evidence="9">RagB/SusD family nutrient uptake outer membrane protein</fullName>
    </submittedName>
</protein>
<dbReference type="Proteomes" id="UP000182826">
    <property type="component" value="Unassembled WGS sequence"/>
</dbReference>
<dbReference type="SUPFAM" id="SSF48452">
    <property type="entry name" value="TPR-like"/>
    <property type="match status" value="1"/>
</dbReference>